<dbReference type="PANTHER" id="PTHR43078:SF6">
    <property type="entry name" value="UDP-GLUCURONIC ACID DECARBOXYLASE 1"/>
    <property type="match status" value="1"/>
</dbReference>
<keyword evidence="3" id="KW-0520">NAD</keyword>
<dbReference type="PRINTS" id="PR01713">
    <property type="entry name" value="NUCEPIMERASE"/>
</dbReference>
<dbReference type="InterPro" id="IPR001509">
    <property type="entry name" value="Epimerase_deHydtase"/>
</dbReference>
<keyword evidence="4" id="KW-0456">Lyase</keyword>
<evidence type="ECO:0000256" key="1">
    <source>
        <dbReference type="ARBA" id="ARBA00001911"/>
    </source>
</evidence>
<gene>
    <name evidence="6" type="ORF">GCM10010151_45750</name>
</gene>
<organism evidence="6 7">
    <name type="scientific">Actinoallomurus spadix</name>
    <dbReference type="NCBI Taxonomy" id="79912"/>
    <lineage>
        <taxon>Bacteria</taxon>
        <taxon>Bacillati</taxon>
        <taxon>Actinomycetota</taxon>
        <taxon>Actinomycetes</taxon>
        <taxon>Streptosporangiales</taxon>
        <taxon>Thermomonosporaceae</taxon>
        <taxon>Actinoallomurus</taxon>
    </lineage>
</organism>
<proteinExistence type="predicted"/>
<comment type="cofactor">
    <cofactor evidence="1">
        <name>NAD(+)</name>
        <dbReference type="ChEBI" id="CHEBI:57540"/>
    </cofactor>
</comment>
<dbReference type="PANTHER" id="PTHR43078">
    <property type="entry name" value="UDP-GLUCURONIC ACID DECARBOXYLASE-RELATED"/>
    <property type="match status" value="1"/>
</dbReference>
<evidence type="ECO:0000256" key="2">
    <source>
        <dbReference type="ARBA" id="ARBA00022793"/>
    </source>
</evidence>
<keyword evidence="7" id="KW-1185">Reference proteome</keyword>
<dbReference type="InterPro" id="IPR044516">
    <property type="entry name" value="UXS-like"/>
</dbReference>
<evidence type="ECO:0000256" key="4">
    <source>
        <dbReference type="ARBA" id="ARBA00023239"/>
    </source>
</evidence>
<dbReference type="RefSeq" id="WP_252806620.1">
    <property type="nucleotide sequence ID" value="NZ_BAAABM010000045.1"/>
</dbReference>
<reference evidence="6 7" key="1">
    <citation type="journal article" date="2019" name="Int. J. Syst. Evol. Microbiol.">
        <title>The Global Catalogue of Microorganisms (GCM) 10K type strain sequencing project: providing services to taxonomists for standard genome sequencing and annotation.</title>
        <authorList>
            <consortium name="The Broad Institute Genomics Platform"/>
            <consortium name="The Broad Institute Genome Sequencing Center for Infectious Disease"/>
            <person name="Wu L."/>
            <person name="Ma J."/>
        </authorList>
    </citation>
    <scope>NUCLEOTIDE SEQUENCE [LARGE SCALE GENOMIC DNA]</scope>
    <source>
        <strain evidence="6 7">JCM 3146</strain>
    </source>
</reference>
<keyword evidence="2" id="KW-0210">Decarboxylase</keyword>
<name>A0ABN0WZ36_9ACTN</name>
<evidence type="ECO:0000259" key="5">
    <source>
        <dbReference type="Pfam" id="PF01370"/>
    </source>
</evidence>
<dbReference type="InterPro" id="IPR036291">
    <property type="entry name" value="NAD(P)-bd_dom_sf"/>
</dbReference>
<comment type="caution">
    <text evidence="6">The sequence shown here is derived from an EMBL/GenBank/DDBJ whole genome shotgun (WGS) entry which is preliminary data.</text>
</comment>
<dbReference type="EMBL" id="BAAABM010000045">
    <property type="protein sequence ID" value="GAA0350969.1"/>
    <property type="molecule type" value="Genomic_DNA"/>
</dbReference>
<accession>A0ABN0WZ36</accession>
<dbReference type="SUPFAM" id="SSF51735">
    <property type="entry name" value="NAD(P)-binding Rossmann-fold domains"/>
    <property type="match status" value="1"/>
</dbReference>
<dbReference type="Pfam" id="PF01370">
    <property type="entry name" value="Epimerase"/>
    <property type="match status" value="1"/>
</dbReference>
<dbReference type="Proteomes" id="UP001501822">
    <property type="component" value="Unassembled WGS sequence"/>
</dbReference>
<evidence type="ECO:0000313" key="6">
    <source>
        <dbReference type="EMBL" id="GAA0350969.1"/>
    </source>
</evidence>
<evidence type="ECO:0000256" key="3">
    <source>
        <dbReference type="ARBA" id="ARBA00023027"/>
    </source>
</evidence>
<feature type="domain" description="NAD-dependent epimerase/dehydratase" evidence="5">
    <location>
        <begin position="4"/>
        <end position="244"/>
    </location>
</feature>
<protein>
    <submittedName>
        <fullName evidence="6">GDP-mannose 4,6-dehydratase</fullName>
    </submittedName>
</protein>
<dbReference type="Gene3D" id="3.40.50.720">
    <property type="entry name" value="NAD(P)-binding Rossmann-like Domain"/>
    <property type="match status" value="1"/>
</dbReference>
<sequence length="337" mass="36792">MTYLVTGGAGFIGSHLVDALLARGDSVVALDNLATGSPANLSEAAKNASFRFVHGSVLDELIVDELVHRCDAVIHMAAAVGVRLVVEEPLRSLITNIRGSQIVIEAAHRYRRKVLMTSTSDIYGKNSLGPLQETADRILGPPSIVRWAYSTAKAVDEILANCYHREHDLATVVVRLFNTVGPRQSAAYGMVVPRLVRQAVRGEPLTVYGDGRQTRCFTHVSDIVDALLRLLDEPAAIGQTYNVGASREISIRELAEMIIARTGSASAIRFVPYDQAYESGFEDMQRKVPDTSKLRVLTGWLPRRSLDDILTDAIGHARRELAARARPSSPHASAMRT</sequence>
<evidence type="ECO:0000313" key="7">
    <source>
        <dbReference type="Proteomes" id="UP001501822"/>
    </source>
</evidence>